<comment type="caution">
    <text evidence="3">The sequence shown here is derived from an EMBL/GenBank/DDBJ whole genome shotgun (WGS) entry which is preliminary data.</text>
</comment>
<organism evidence="3 4">
    <name type="scientific">Terribacillus saccharophilus</name>
    <dbReference type="NCBI Taxonomy" id="361277"/>
    <lineage>
        <taxon>Bacteria</taxon>
        <taxon>Bacillati</taxon>
        <taxon>Bacillota</taxon>
        <taxon>Bacilli</taxon>
        <taxon>Bacillales</taxon>
        <taxon>Bacillaceae</taxon>
        <taxon>Terribacillus</taxon>
    </lineage>
</organism>
<keyword evidence="1" id="KW-0378">Hydrolase</keyword>
<gene>
    <name evidence="3" type="ORF">SAMN04489762_3304</name>
</gene>
<dbReference type="RefSeq" id="WP_208596758.1">
    <property type="nucleotide sequence ID" value="NZ_FOCD01000005.1"/>
</dbReference>
<accession>A0AAX2EJD2</accession>
<dbReference type="SMART" id="SM00939">
    <property type="entry name" value="PepX_C"/>
    <property type="match status" value="1"/>
</dbReference>
<dbReference type="PANTHER" id="PTHR43056">
    <property type="entry name" value="PEPTIDASE S9 PROLYL OLIGOPEPTIDASE"/>
    <property type="match status" value="1"/>
</dbReference>
<dbReference type="InterPro" id="IPR013736">
    <property type="entry name" value="Xaa-Pro_dipept_C"/>
</dbReference>
<name>A0AAX2EJD2_9BACI</name>
<dbReference type="GO" id="GO:0008239">
    <property type="term" value="F:dipeptidyl-peptidase activity"/>
    <property type="evidence" value="ECO:0007669"/>
    <property type="project" value="InterPro"/>
</dbReference>
<dbReference type="Pfam" id="PF02129">
    <property type="entry name" value="Peptidase_S15"/>
    <property type="match status" value="1"/>
</dbReference>
<dbReference type="Pfam" id="PF08530">
    <property type="entry name" value="PepX_C"/>
    <property type="match status" value="1"/>
</dbReference>
<dbReference type="InterPro" id="IPR050585">
    <property type="entry name" value="Xaa-Pro_dipeptidyl-ppase/CocE"/>
</dbReference>
<dbReference type="AlphaFoldDB" id="A0AAX2EJD2"/>
<evidence type="ECO:0000256" key="1">
    <source>
        <dbReference type="ARBA" id="ARBA00022801"/>
    </source>
</evidence>
<sequence length="686" mass="78745">MVFNVRDTQLQIKTTYPHQVKEIPHVWIPMRDGVRLSARIWLPEDAEETPVPGILEYIPYRKDDFTALRDSIRHPYFAGHGYASVRVDIRGSGDSEGILYDEYLPQEQDDAEDVLKWIAEQPWSTGKVGMIGKSWGGFNGLQVAARRPPELQAVITLCSTDDRYADDVHYKGGALLASDMLWWASTMFAYNARPADPEIVGEKWREDWIRRMEETPPFAEEWVRHQRRDAYWKHGSVNEDYQDIEVPVFAVGGWADGYTNAIPRLLEGLKSPKKGLIGPWAHEYPEVAIPGPSIGFLQECLRWWDHWLKGKDTGIMKEPMLRAWMQESVPPQVEYEERPGRWIAETQWPSPVIKQKQLYLFNQELGEEARSGLPINVSSMQQHGLYAGVFCPFGQPGDMPSDQRLENGFSTVFTSAPLEERMEILGAPKLHVEIASDQEQALLAVRLNDVAPDGSVTRVTWGMLNLTHRNSHEFPEKLTPGEKIQVTVQLNDIAHAIPAGHSWQVAVAPTYWPHAWPSPKEATLTIYPGEKTKLILPTRKVQSIDDQLPAFQQPETAPVLKREVLRPESRKRQIQYDMVEKTWILDDYSDEGARKLADKLADNGMEYGSTNRNVYTIKEGDPLSASVQCDWTMDIGRDDWQTHLDLSCHMWCDEKYFYLKHKLNAFEGEKEVFTKEWNEKITRDFM</sequence>
<dbReference type="NCBIfam" id="TIGR00976">
    <property type="entry name" value="CocE_NonD"/>
    <property type="match status" value="1"/>
</dbReference>
<dbReference type="Gene3D" id="2.60.120.260">
    <property type="entry name" value="Galactose-binding domain-like"/>
    <property type="match status" value="1"/>
</dbReference>
<dbReference type="SUPFAM" id="SSF53474">
    <property type="entry name" value="alpha/beta-Hydrolases"/>
    <property type="match status" value="1"/>
</dbReference>
<dbReference type="Gene3D" id="1.10.3020.10">
    <property type="entry name" value="alpha-amino acid ester hydrolase ( Helical cap domain)"/>
    <property type="match status" value="1"/>
</dbReference>
<protein>
    <recommendedName>
        <fullName evidence="2">Xaa-Pro dipeptidyl-peptidase C-terminal domain-containing protein</fullName>
    </recommendedName>
</protein>
<dbReference type="InterPro" id="IPR000383">
    <property type="entry name" value="Xaa-Pro-like_dom"/>
</dbReference>
<feature type="domain" description="Xaa-Pro dipeptidyl-peptidase C-terminal" evidence="2">
    <location>
        <begin position="301"/>
        <end position="552"/>
    </location>
</feature>
<dbReference type="Gene3D" id="3.40.50.1820">
    <property type="entry name" value="alpha/beta hydrolase"/>
    <property type="match status" value="1"/>
</dbReference>
<proteinExistence type="predicted"/>
<reference evidence="3 4" key="1">
    <citation type="submission" date="2016-10" db="EMBL/GenBank/DDBJ databases">
        <authorList>
            <person name="Varghese N."/>
            <person name="Submissions S."/>
        </authorList>
    </citation>
    <scope>NUCLEOTIDE SEQUENCE [LARGE SCALE GENOMIC DNA]</scope>
    <source>
        <strain evidence="3 4">DSM 21619</strain>
    </source>
</reference>
<evidence type="ECO:0000313" key="4">
    <source>
        <dbReference type="Proteomes" id="UP000199735"/>
    </source>
</evidence>
<dbReference type="Proteomes" id="UP000199735">
    <property type="component" value="Unassembled WGS sequence"/>
</dbReference>
<evidence type="ECO:0000259" key="2">
    <source>
        <dbReference type="SMART" id="SM00939"/>
    </source>
</evidence>
<dbReference type="EMBL" id="FOCD01000005">
    <property type="protein sequence ID" value="SEO01548.1"/>
    <property type="molecule type" value="Genomic_DNA"/>
</dbReference>
<dbReference type="SUPFAM" id="SSF49785">
    <property type="entry name" value="Galactose-binding domain-like"/>
    <property type="match status" value="1"/>
</dbReference>
<dbReference type="InterPro" id="IPR005674">
    <property type="entry name" value="CocE/Ser_esterase"/>
</dbReference>
<evidence type="ECO:0000313" key="3">
    <source>
        <dbReference type="EMBL" id="SEO01548.1"/>
    </source>
</evidence>
<dbReference type="PANTHER" id="PTHR43056:SF10">
    <property type="entry name" value="COCE_NOND FAMILY, PUTATIVE (AFU_ORTHOLOGUE AFUA_7G00600)-RELATED"/>
    <property type="match status" value="1"/>
</dbReference>
<dbReference type="InterPro" id="IPR029058">
    <property type="entry name" value="AB_hydrolase_fold"/>
</dbReference>
<dbReference type="InterPro" id="IPR008979">
    <property type="entry name" value="Galactose-bd-like_sf"/>
</dbReference>